<evidence type="ECO:0000313" key="5">
    <source>
        <dbReference type="Proteomes" id="UP000267251"/>
    </source>
</evidence>
<protein>
    <recommendedName>
        <fullName evidence="3">START domain-containing protein</fullName>
    </recommendedName>
</protein>
<evidence type="ECO:0000313" key="4">
    <source>
        <dbReference type="EMBL" id="RKP14480.1"/>
    </source>
</evidence>
<evidence type="ECO:0000256" key="1">
    <source>
        <dbReference type="SAM" id="MobiDB-lite"/>
    </source>
</evidence>
<dbReference type="InterPro" id="IPR023393">
    <property type="entry name" value="START-like_dom_sf"/>
</dbReference>
<dbReference type="GO" id="GO:0008289">
    <property type="term" value="F:lipid binding"/>
    <property type="evidence" value="ECO:0007669"/>
    <property type="project" value="InterPro"/>
</dbReference>
<accession>A0A4P9Y908</accession>
<dbReference type="EMBL" id="KZ987829">
    <property type="protein sequence ID" value="RKP14480.1"/>
    <property type="molecule type" value="Genomic_DNA"/>
</dbReference>
<proteinExistence type="predicted"/>
<dbReference type="Pfam" id="PF01852">
    <property type="entry name" value="START"/>
    <property type="match status" value="2"/>
</dbReference>
<dbReference type="PANTHER" id="PTHR19308">
    <property type="entry name" value="PHOSPHATIDYLCHOLINE TRANSFER PROTEIN"/>
    <property type="match status" value="1"/>
</dbReference>
<dbReference type="Proteomes" id="UP000267251">
    <property type="component" value="Unassembled WGS sequence"/>
</dbReference>
<dbReference type="OrthoDB" id="196858at2759"/>
<dbReference type="SUPFAM" id="SSF55961">
    <property type="entry name" value="Bet v1-like"/>
    <property type="match status" value="2"/>
</dbReference>
<keyword evidence="5" id="KW-1185">Reference proteome</keyword>
<organism evidence="4 5">
    <name type="scientific">Piptocephalis cylindrospora</name>
    <dbReference type="NCBI Taxonomy" id="1907219"/>
    <lineage>
        <taxon>Eukaryota</taxon>
        <taxon>Fungi</taxon>
        <taxon>Fungi incertae sedis</taxon>
        <taxon>Zoopagomycota</taxon>
        <taxon>Zoopagomycotina</taxon>
        <taxon>Zoopagomycetes</taxon>
        <taxon>Zoopagales</taxon>
        <taxon>Piptocephalidaceae</taxon>
        <taxon>Piptocephalis</taxon>
    </lineage>
</organism>
<feature type="compositionally biased region" description="Low complexity" evidence="1">
    <location>
        <begin position="742"/>
        <end position="755"/>
    </location>
</feature>
<evidence type="ECO:0000259" key="3">
    <source>
        <dbReference type="PROSITE" id="PS50848"/>
    </source>
</evidence>
<feature type="compositionally biased region" description="Polar residues" evidence="1">
    <location>
        <begin position="355"/>
        <end position="364"/>
    </location>
</feature>
<dbReference type="PANTHER" id="PTHR19308:SF14">
    <property type="entry name" value="START DOMAIN-CONTAINING PROTEIN"/>
    <property type="match status" value="1"/>
</dbReference>
<dbReference type="CDD" id="cd00177">
    <property type="entry name" value="START"/>
    <property type="match status" value="1"/>
</dbReference>
<feature type="region of interest" description="Disordered" evidence="1">
    <location>
        <begin position="675"/>
        <end position="760"/>
    </location>
</feature>
<sequence>MTVSISSSKDTSIEKATAEAHLSSLESDPDLTILDPSLTTSSPSSRTDSGSEDSGQDTRSPPTPTSISSTSGSHDARLASLSLRSVKTLAIPSAEWKTLIRHGPSGMEVSRHRPAQDRHSIYRGQLDIPNSTPTQVWSVIKEKSLWDDWYVRGEHLSDTGSSSSLTRLIMKPPIPGVNIRDFVLLENLSMPTSKEILFCSTSLPSSDIPVSSGHVRGHLSLHVFYLTPCPGDGEGTRLTYLIQINARSWIPRSLARAVMARRPLVLLRIQKYLQGKYGSIPKEVSSKNVPVGENGRLTASAIRLDCLGPLKGNYLDRVDKLQEFALIHTPFLIHYPSSQTGALERPKAPKRQETAPASLSSTMSKTEEHIHSGRLHEAWSLVKEAREAIAAPKPSPTQWTLGIEGAEGVQVHCLLTPPQGSKLSLSCFRASLDLEGVRLEEVATVIRSLDCRQAWDDRFEGGHLVRELSPARSHLQVLNFKGAFPVSARDQCVATDFAAQLDGSLVYLTTSCEDPDVPVNNGRVRSSLDFSAWILQEQPHPSSGGAPLVKVTWVEQGRLRGSLPTSMARTSRTLGLRRERYRADDAFWEAAFTPHPVAARCGCEVHVPVAWGNDWYVKAVGEVKGRTGKEAYEGRSYEIHRIPRGFRLVVLRVDEQENGKDLTVVVRVSGRAVPANTPRSLSISSLRHSSSSSTSSSSSRPFSPGASTLCSTPTTELEGGKEGPWGLRQRVASKDGKEPPKTSALISSSTSPLSTHGRPLSGENKVKWVVHPTSLSNDPIQGRRITRHRRTLTFTKPTIPVRIVRWAGFEDAQVVGVLISVVIAFYLGMAYERFILQGLLAHW</sequence>
<feature type="compositionally biased region" description="Polar residues" evidence="1">
    <location>
        <begin position="1"/>
        <end position="10"/>
    </location>
</feature>
<feature type="compositionally biased region" description="Low complexity" evidence="1">
    <location>
        <begin position="678"/>
        <end position="707"/>
    </location>
</feature>
<feature type="compositionally biased region" description="Basic and acidic residues" evidence="1">
    <location>
        <begin position="344"/>
        <end position="353"/>
    </location>
</feature>
<feature type="compositionally biased region" description="Low complexity" evidence="1">
    <location>
        <begin position="30"/>
        <end position="48"/>
    </location>
</feature>
<dbReference type="PROSITE" id="PS50848">
    <property type="entry name" value="START"/>
    <property type="match status" value="2"/>
</dbReference>
<keyword evidence="2" id="KW-1133">Transmembrane helix</keyword>
<keyword evidence="2" id="KW-0812">Transmembrane</keyword>
<gene>
    <name evidence="4" type="ORF">BJ684DRAFT_15201</name>
</gene>
<evidence type="ECO:0000256" key="2">
    <source>
        <dbReference type="SAM" id="Phobius"/>
    </source>
</evidence>
<dbReference type="GO" id="GO:0005737">
    <property type="term" value="C:cytoplasm"/>
    <property type="evidence" value="ECO:0007669"/>
    <property type="project" value="UniProtKB-ARBA"/>
</dbReference>
<feature type="region of interest" description="Disordered" evidence="1">
    <location>
        <begin position="340"/>
        <end position="364"/>
    </location>
</feature>
<keyword evidence="2" id="KW-0472">Membrane</keyword>
<reference evidence="5" key="1">
    <citation type="journal article" date="2018" name="Nat. Microbiol.">
        <title>Leveraging single-cell genomics to expand the fungal tree of life.</title>
        <authorList>
            <person name="Ahrendt S.R."/>
            <person name="Quandt C.A."/>
            <person name="Ciobanu D."/>
            <person name="Clum A."/>
            <person name="Salamov A."/>
            <person name="Andreopoulos B."/>
            <person name="Cheng J.F."/>
            <person name="Woyke T."/>
            <person name="Pelin A."/>
            <person name="Henrissat B."/>
            <person name="Reynolds N.K."/>
            <person name="Benny G.L."/>
            <person name="Smith M.E."/>
            <person name="James T.Y."/>
            <person name="Grigoriev I.V."/>
        </authorList>
    </citation>
    <scope>NUCLEOTIDE SEQUENCE [LARGE SCALE GENOMIC DNA]</scope>
</reference>
<feature type="domain" description="START" evidence="3">
    <location>
        <begin position="377"/>
        <end position="578"/>
    </location>
</feature>
<dbReference type="AlphaFoldDB" id="A0A4P9Y908"/>
<dbReference type="Gene3D" id="3.30.530.20">
    <property type="match status" value="2"/>
</dbReference>
<feature type="transmembrane region" description="Helical" evidence="2">
    <location>
        <begin position="812"/>
        <end position="831"/>
    </location>
</feature>
<dbReference type="InterPro" id="IPR051213">
    <property type="entry name" value="START_lipid_transfer"/>
</dbReference>
<feature type="domain" description="START" evidence="3">
    <location>
        <begin position="96"/>
        <end position="261"/>
    </location>
</feature>
<feature type="region of interest" description="Disordered" evidence="1">
    <location>
        <begin position="1"/>
        <end position="74"/>
    </location>
</feature>
<name>A0A4P9Y908_9FUNG</name>
<dbReference type="InterPro" id="IPR002913">
    <property type="entry name" value="START_lipid-bd_dom"/>
</dbReference>